<proteinExistence type="predicted"/>
<evidence type="ECO:0000313" key="1">
    <source>
        <dbReference type="EMBL" id="MXQ87838.1"/>
    </source>
</evidence>
<gene>
    <name evidence="1" type="ORF">E5288_WYG015340</name>
</gene>
<keyword evidence="2" id="KW-1185">Reference proteome</keyword>
<evidence type="ECO:0000313" key="2">
    <source>
        <dbReference type="Proteomes" id="UP000322234"/>
    </source>
</evidence>
<dbReference type="EMBL" id="VBQZ03000041">
    <property type="protein sequence ID" value="MXQ87838.1"/>
    <property type="molecule type" value="Genomic_DNA"/>
</dbReference>
<dbReference type="Proteomes" id="UP000322234">
    <property type="component" value="Unassembled WGS sequence"/>
</dbReference>
<name>A0A6B0RCD4_9CETA</name>
<sequence length="138" mass="15217">MPATPGSTRAALSCTARRQGQKEAEDGSVGRACACRCRLHGVWHLCFPNSHPYVIWSSALLKPDLRPSDAVPFSKFVLSYDIHIYQTYSFIPSLLGKFQLQSSSEISPISKVALDVSFVEENNFSLLHSPIAFPPCCD</sequence>
<comment type="caution">
    <text evidence="1">The sequence shown here is derived from an EMBL/GenBank/DDBJ whole genome shotgun (WGS) entry which is preliminary data.</text>
</comment>
<organism evidence="1 2">
    <name type="scientific">Bos mutus</name>
    <name type="common">wild yak</name>
    <dbReference type="NCBI Taxonomy" id="72004"/>
    <lineage>
        <taxon>Eukaryota</taxon>
        <taxon>Metazoa</taxon>
        <taxon>Chordata</taxon>
        <taxon>Craniata</taxon>
        <taxon>Vertebrata</taxon>
        <taxon>Euteleostomi</taxon>
        <taxon>Mammalia</taxon>
        <taxon>Eutheria</taxon>
        <taxon>Laurasiatheria</taxon>
        <taxon>Artiodactyla</taxon>
        <taxon>Ruminantia</taxon>
        <taxon>Pecora</taxon>
        <taxon>Bovidae</taxon>
        <taxon>Bovinae</taxon>
        <taxon>Bos</taxon>
    </lineage>
</organism>
<protein>
    <submittedName>
        <fullName evidence="1">Uncharacterized protein</fullName>
    </submittedName>
</protein>
<accession>A0A6B0RCD4</accession>
<reference evidence="1" key="1">
    <citation type="submission" date="2019-10" db="EMBL/GenBank/DDBJ databases">
        <title>The sequence and de novo assembly of the wild yak genome.</title>
        <authorList>
            <person name="Liu Y."/>
        </authorList>
    </citation>
    <scope>NUCLEOTIDE SEQUENCE [LARGE SCALE GENOMIC DNA]</scope>
    <source>
        <strain evidence="1">WY2019</strain>
    </source>
</reference>
<dbReference type="AlphaFoldDB" id="A0A6B0RCD4"/>